<proteinExistence type="inferred from homology"/>
<organism evidence="6 7">
    <name type="scientific">Chenggangzhangella methanolivorans</name>
    <dbReference type="NCBI Taxonomy" id="1437009"/>
    <lineage>
        <taxon>Bacteria</taxon>
        <taxon>Pseudomonadati</taxon>
        <taxon>Pseudomonadota</taxon>
        <taxon>Alphaproteobacteria</taxon>
        <taxon>Hyphomicrobiales</taxon>
        <taxon>Methylopilaceae</taxon>
        <taxon>Chenggangzhangella</taxon>
    </lineage>
</organism>
<dbReference type="RefSeq" id="WP_261402912.1">
    <property type="nucleotide sequence ID" value="NZ_CP081869.1"/>
</dbReference>
<gene>
    <name evidence="6" type="ORF">K6K41_24575</name>
</gene>
<dbReference type="EMBL" id="CP081869">
    <property type="protein sequence ID" value="QZN99800.1"/>
    <property type="molecule type" value="Genomic_DNA"/>
</dbReference>
<evidence type="ECO:0000256" key="3">
    <source>
        <dbReference type="ARBA" id="ARBA00022801"/>
    </source>
</evidence>
<feature type="domain" description="NlpC/P60" evidence="5">
    <location>
        <begin position="1"/>
        <end position="136"/>
    </location>
</feature>
<dbReference type="GO" id="GO:0006508">
    <property type="term" value="P:proteolysis"/>
    <property type="evidence" value="ECO:0007669"/>
    <property type="project" value="UniProtKB-KW"/>
</dbReference>
<sequence>MAGWVADYRGLPFEEDGFSREGLCCRGLVWLAYRELLGIAIEAHRGVVSALERAAADRLFRGEMDGGPFITVERERELDVAWFHEMRERSVTATHVGLVIRPGLMLHASREAGVVTPENYSRGRWAKLLIGFRRHVEDPRP</sequence>
<keyword evidence="3" id="KW-0378">Hydrolase</keyword>
<dbReference type="PROSITE" id="PS51935">
    <property type="entry name" value="NLPC_P60"/>
    <property type="match status" value="1"/>
</dbReference>
<dbReference type="Gene3D" id="3.90.1720.10">
    <property type="entry name" value="endopeptidase domain like (from Nostoc punctiforme)"/>
    <property type="match status" value="1"/>
</dbReference>
<accession>A0A9E6R7T8</accession>
<keyword evidence="7" id="KW-1185">Reference proteome</keyword>
<dbReference type="InterPro" id="IPR038765">
    <property type="entry name" value="Papain-like_cys_pep_sf"/>
</dbReference>
<dbReference type="InterPro" id="IPR000064">
    <property type="entry name" value="NLP_P60_dom"/>
</dbReference>
<evidence type="ECO:0000256" key="2">
    <source>
        <dbReference type="ARBA" id="ARBA00022670"/>
    </source>
</evidence>
<reference evidence="6" key="1">
    <citation type="submission" date="2021-08" db="EMBL/GenBank/DDBJ databases">
        <authorList>
            <person name="Zhang H."/>
            <person name="Xu M."/>
            <person name="Yu Z."/>
            <person name="Yang L."/>
            <person name="Cai Y."/>
        </authorList>
    </citation>
    <scope>NUCLEOTIDE SEQUENCE</scope>
    <source>
        <strain evidence="6">CHL1</strain>
    </source>
</reference>
<keyword evidence="2" id="KW-0645">Protease</keyword>
<evidence type="ECO:0000256" key="1">
    <source>
        <dbReference type="ARBA" id="ARBA00007074"/>
    </source>
</evidence>
<name>A0A9E6R7T8_9HYPH</name>
<protein>
    <recommendedName>
        <fullName evidence="5">NlpC/P60 domain-containing protein</fullName>
    </recommendedName>
</protein>
<evidence type="ECO:0000256" key="4">
    <source>
        <dbReference type="ARBA" id="ARBA00022807"/>
    </source>
</evidence>
<comment type="similarity">
    <text evidence="1">Belongs to the peptidase C40 family.</text>
</comment>
<evidence type="ECO:0000259" key="5">
    <source>
        <dbReference type="PROSITE" id="PS51935"/>
    </source>
</evidence>
<evidence type="ECO:0000313" key="6">
    <source>
        <dbReference type="EMBL" id="QZN99800.1"/>
    </source>
</evidence>
<dbReference type="GO" id="GO:0008234">
    <property type="term" value="F:cysteine-type peptidase activity"/>
    <property type="evidence" value="ECO:0007669"/>
    <property type="project" value="UniProtKB-KW"/>
</dbReference>
<evidence type="ECO:0000313" key="7">
    <source>
        <dbReference type="Proteomes" id="UP000825701"/>
    </source>
</evidence>
<dbReference type="Pfam" id="PF00877">
    <property type="entry name" value="NLPC_P60"/>
    <property type="match status" value="1"/>
</dbReference>
<dbReference type="KEGG" id="cmet:K6K41_24575"/>
<dbReference type="SUPFAM" id="SSF54001">
    <property type="entry name" value="Cysteine proteinases"/>
    <property type="match status" value="1"/>
</dbReference>
<dbReference type="Proteomes" id="UP000825701">
    <property type="component" value="Chromosome"/>
</dbReference>
<keyword evidence="4" id="KW-0788">Thiol protease</keyword>
<dbReference type="AlphaFoldDB" id="A0A9E6R7T8"/>